<evidence type="ECO:0000313" key="3">
    <source>
        <dbReference type="Proteomes" id="UP001180842"/>
    </source>
</evidence>
<evidence type="ECO:0000259" key="1">
    <source>
        <dbReference type="Pfam" id="PF14863"/>
    </source>
</evidence>
<dbReference type="PANTHER" id="PTHR43223:SF1">
    <property type="entry name" value="ALKYL_ARYL-SULFATASE BDS1"/>
    <property type="match status" value="1"/>
</dbReference>
<dbReference type="SUPFAM" id="SSF56281">
    <property type="entry name" value="Metallo-hydrolase/oxidoreductase"/>
    <property type="match status" value="1"/>
</dbReference>
<dbReference type="AlphaFoldDB" id="A0AAE4L0H8"/>
<proteinExistence type="predicted"/>
<dbReference type="InterPro" id="IPR052195">
    <property type="entry name" value="Bact_Alkyl/Aryl-Sulfatase"/>
</dbReference>
<reference evidence="2" key="1">
    <citation type="submission" date="2023-03" db="EMBL/GenBank/DDBJ databases">
        <authorList>
            <person name="Shen W."/>
            <person name="Cai J."/>
        </authorList>
    </citation>
    <scope>NUCLEOTIDE SEQUENCE</scope>
    <source>
        <strain evidence="2">P69-2</strain>
    </source>
</reference>
<dbReference type="PANTHER" id="PTHR43223">
    <property type="entry name" value="ALKYL/ARYL-SULFATASE"/>
    <property type="match status" value="1"/>
</dbReference>
<name>A0AAE4L0H8_9ENTE</name>
<dbReference type="InterPro" id="IPR038536">
    <property type="entry name" value="Alkyl/aryl-sulf_dimr_sf"/>
</dbReference>
<dbReference type="InterPro" id="IPR029228">
    <property type="entry name" value="Alkyl_sulf_dimr"/>
</dbReference>
<dbReference type="Gene3D" id="1.25.40.880">
    <property type="entry name" value="Alkyl sulfatase, dimerisation domain"/>
    <property type="match status" value="1"/>
</dbReference>
<dbReference type="GO" id="GO:0018741">
    <property type="term" value="F:linear primary-alkylsulfatase activity"/>
    <property type="evidence" value="ECO:0007669"/>
    <property type="project" value="TreeGrafter"/>
</dbReference>
<accession>A0AAE4L0H8</accession>
<dbReference type="Proteomes" id="UP001180842">
    <property type="component" value="Unassembled WGS sequence"/>
</dbReference>
<sequence length="64" mass="7051">MGGAAAILTKANEDYQKGAYRGVAKVTNLIVFADPENQKARQLCQKALTQLGYQAESGTWRNEY</sequence>
<dbReference type="Pfam" id="PF14863">
    <property type="entry name" value="Alkyl_sulf_dimr"/>
    <property type="match status" value="1"/>
</dbReference>
<feature type="domain" description="Alkyl sulfatase dimerisation" evidence="1">
    <location>
        <begin position="1"/>
        <end position="64"/>
    </location>
</feature>
<evidence type="ECO:0000313" key="2">
    <source>
        <dbReference type="EMBL" id="MDT2735721.1"/>
    </source>
</evidence>
<dbReference type="EMBL" id="JARQAI010000001">
    <property type="protein sequence ID" value="MDT2735721.1"/>
    <property type="molecule type" value="Genomic_DNA"/>
</dbReference>
<dbReference type="GO" id="GO:0046983">
    <property type="term" value="F:protein dimerization activity"/>
    <property type="evidence" value="ECO:0007669"/>
    <property type="project" value="InterPro"/>
</dbReference>
<gene>
    <name evidence="2" type="ORF">P7H00_01070</name>
</gene>
<dbReference type="GO" id="GO:0018909">
    <property type="term" value="P:dodecyl sulfate metabolic process"/>
    <property type="evidence" value="ECO:0007669"/>
    <property type="project" value="TreeGrafter"/>
</dbReference>
<organism evidence="2 3">
    <name type="scientific">Enterococcus pseudoavium</name>
    <dbReference type="NCBI Taxonomy" id="44007"/>
    <lineage>
        <taxon>Bacteria</taxon>
        <taxon>Bacillati</taxon>
        <taxon>Bacillota</taxon>
        <taxon>Bacilli</taxon>
        <taxon>Lactobacillales</taxon>
        <taxon>Enterococcaceae</taxon>
        <taxon>Enterococcus</taxon>
    </lineage>
</organism>
<dbReference type="RefSeq" id="WP_311796395.1">
    <property type="nucleotide sequence ID" value="NZ_JARQAI010000001.1"/>
</dbReference>
<comment type="caution">
    <text evidence="2">The sequence shown here is derived from an EMBL/GenBank/DDBJ whole genome shotgun (WGS) entry which is preliminary data.</text>
</comment>
<protein>
    <submittedName>
        <fullName evidence="2">Alkyl sulfatase dimerization domain-containing protein</fullName>
    </submittedName>
</protein>
<dbReference type="InterPro" id="IPR036866">
    <property type="entry name" value="RibonucZ/Hydroxyglut_hydro"/>
</dbReference>